<dbReference type="Gene3D" id="3.30.420.110">
    <property type="entry name" value="MutS, connector domain"/>
    <property type="match status" value="1"/>
</dbReference>
<dbReference type="InterPro" id="IPR036678">
    <property type="entry name" value="MutS_con_dom_sf"/>
</dbReference>
<dbReference type="NCBIfam" id="NF003810">
    <property type="entry name" value="PRK05399.1"/>
    <property type="match status" value="1"/>
</dbReference>
<keyword evidence="7 10" id="KW-0234">DNA repair</keyword>
<organism evidence="12 13">
    <name type="scientific">Commensalibacter papalotli</name>
    <name type="common">ex Botero et al. 2024</name>
    <dbReference type="NCBI Taxonomy" id="2972766"/>
    <lineage>
        <taxon>Bacteria</taxon>
        <taxon>Pseudomonadati</taxon>
        <taxon>Pseudomonadota</taxon>
        <taxon>Alphaproteobacteria</taxon>
        <taxon>Acetobacterales</taxon>
        <taxon>Acetobacteraceae</taxon>
    </lineage>
</organism>
<dbReference type="Proteomes" id="UP001154272">
    <property type="component" value="Unassembled WGS sequence"/>
</dbReference>
<comment type="similarity">
    <text evidence="1 10">Belongs to the DNA mismatch repair MutS family.</text>
</comment>
<evidence type="ECO:0000256" key="9">
    <source>
        <dbReference type="NCBIfam" id="TIGR01070"/>
    </source>
</evidence>
<reference evidence="12" key="1">
    <citation type="submission" date="2022-10" db="EMBL/GenBank/DDBJ databases">
        <authorList>
            <person name="Botero Cardona J."/>
        </authorList>
    </citation>
    <scope>NUCLEOTIDE SEQUENCE</scope>
    <source>
        <strain evidence="12">R-83534</strain>
    </source>
</reference>
<dbReference type="PIRSF" id="PIRSF037677">
    <property type="entry name" value="DNA_mis_repair_Msh6"/>
    <property type="match status" value="1"/>
</dbReference>
<keyword evidence="13" id="KW-1185">Reference proteome</keyword>
<feature type="domain" description="DNA mismatch repair proteins mutS family" evidence="11">
    <location>
        <begin position="701"/>
        <end position="717"/>
    </location>
</feature>
<evidence type="ECO:0000256" key="7">
    <source>
        <dbReference type="ARBA" id="ARBA00023204"/>
    </source>
</evidence>
<evidence type="ECO:0000313" key="12">
    <source>
        <dbReference type="EMBL" id="CAI3928476.1"/>
    </source>
</evidence>
<gene>
    <name evidence="12" type="ORF">R83534S58_LOCUS380</name>
</gene>
<dbReference type="InterPro" id="IPR045076">
    <property type="entry name" value="MutS"/>
</dbReference>
<evidence type="ECO:0000256" key="4">
    <source>
        <dbReference type="ARBA" id="ARBA00022763"/>
    </source>
</evidence>
<name>A0ABM9HJP9_9PROT</name>
<proteinExistence type="inferred from homology"/>
<evidence type="ECO:0000256" key="1">
    <source>
        <dbReference type="ARBA" id="ARBA00006271"/>
    </source>
</evidence>
<dbReference type="Gene3D" id="1.10.1420.10">
    <property type="match status" value="2"/>
</dbReference>
<dbReference type="InterPro" id="IPR007860">
    <property type="entry name" value="DNA_mmatch_repair_MutS_con_dom"/>
</dbReference>
<dbReference type="Pfam" id="PF01624">
    <property type="entry name" value="MutS_I"/>
    <property type="match status" value="1"/>
</dbReference>
<dbReference type="InterPro" id="IPR027417">
    <property type="entry name" value="P-loop_NTPase"/>
</dbReference>
<comment type="caution">
    <text evidence="12">The sequence shown here is derived from an EMBL/GenBank/DDBJ whole genome shotgun (WGS) entry which is preliminary data.</text>
</comment>
<dbReference type="Gene3D" id="3.40.1170.10">
    <property type="entry name" value="DNA repair protein MutS, domain I"/>
    <property type="match status" value="1"/>
</dbReference>
<dbReference type="SUPFAM" id="SSF53150">
    <property type="entry name" value="DNA repair protein MutS, domain II"/>
    <property type="match status" value="1"/>
</dbReference>
<dbReference type="InterPro" id="IPR017261">
    <property type="entry name" value="DNA_mismatch_repair_MutS/MSH"/>
</dbReference>
<evidence type="ECO:0000256" key="8">
    <source>
        <dbReference type="ARBA" id="ARBA00024647"/>
    </source>
</evidence>
<sequence>MTIPSSEGATPVMAQWFSLKDWYPDALLFFRMGDFFELFFSDAEAAANALDIALTSRGTHGGNPIPMCGVPVGTASNYLSRLIKKGFKVAVAEQTETPADRPKGQKGPLSRAVVRLITPGTLTEDELLHAGQANYIASIIPHLKNKGSTIGVAWVDISTGFFETTFIDHSKLNDLLGRINPSEILCCKDIILNDYDNRRTLIRDHHSLKTAEKELSELFNVNTFDALGNFSDEEIIASFELVHYIQKTQAGKIPQLARPQSQQYETILAIDPATRNSLDILQNSNGSQKFTLFSSVSYTVTASGARMLANWLSAPLTQIKYIKQRQEGWIYLHQNAALLDELRKILKGAPDIARALSRLSLGRGQPRDLASIRNGLEISRNIAHIFKKYEKETGRYCSIIQNTSGYLLYGEELLIKLRTALNENPPLKVEEGFIIKEGYNDELDAYRRLKDNSRQVIISLQEEYKTKFNINTLKIKHHNQLGHIIEVSNAAGSKLREHPDLILRQGTANLSRFTTVQLNELSEKILEANSLAADKEWQLFSELIEETLKEKKLPLLAKSIAMIDVLQSCATLYLSYHWCVPTLSDDTVFKLTNCRHPIVEAALRHKANFTPNSCDLSQKTKIMLLTGPNMAGKSTFLRQVALCVILAQAGLPVPAEEAEIGIVDHLFSRVGASDDLAHGRSTFMVEMTEAAAILNQAGPRSLVVIDEIGRGTSTLDGMAIAWAMLETLHNIIQCRTIFATHFHELVQSTKHLKSCKPFTMKVQEWKNSIIFQYEVIPGAAEHSWGIHVAQLAGVPLPTLKRAGQILQNLEKQYLNPQITLPLPTPCIEEKNKQETLPKKYEKIVDLIKTIDPDELTPKKSLNILYELKNLIDK</sequence>
<evidence type="ECO:0000256" key="10">
    <source>
        <dbReference type="RuleBase" id="RU003756"/>
    </source>
</evidence>
<dbReference type="InterPro" id="IPR007696">
    <property type="entry name" value="DNA_mismatch_repair_MutS_core"/>
</dbReference>
<dbReference type="SMART" id="SM00534">
    <property type="entry name" value="MUTSac"/>
    <property type="match status" value="1"/>
</dbReference>
<dbReference type="PANTHER" id="PTHR11361">
    <property type="entry name" value="DNA MISMATCH REPAIR PROTEIN MUTS FAMILY MEMBER"/>
    <property type="match status" value="1"/>
</dbReference>
<dbReference type="SUPFAM" id="SSF52540">
    <property type="entry name" value="P-loop containing nucleoside triphosphate hydrolases"/>
    <property type="match status" value="1"/>
</dbReference>
<evidence type="ECO:0000256" key="5">
    <source>
        <dbReference type="ARBA" id="ARBA00022840"/>
    </source>
</evidence>
<dbReference type="SMART" id="SM00533">
    <property type="entry name" value="MUTSd"/>
    <property type="match status" value="1"/>
</dbReference>
<keyword evidence="6 10" id="KW-0238">DNA-binding</keyword>
<dbReference type="Gene3D" id="3.40.50.300">
    <property type="entry name" value="P-loop containing nucleotide triphosphate hydrolases"/>
    <property type="match status" value="1"/>
</dbReference>
<dbReference type="PANTHER" id="PTHR11361:SF34">
    <property type="entry name" value="DNA MISMATCH REPAIR PROTEIN MSH1, MITOCHONDRIAL"/>
    <property type="match status" value="1"/>
</dbReference>
<dbReference type="Pfam" id="PF05192">
    <property type="entry name" value="MutS_III"/>
    <property type="match status" value="1"/>
</dbReference>
<keyword evidence="5" id="KW-0067">ATP-binding</keyword>
<dbReference type="SUPFAM" id="SSF55271">
    <property type="entry name" value="DNA repair protein MutS, domain I"/>
    <property type="match status" value="1"/>
</dbReference>
<dbReference type="Pfam" id="PF05188">
    <property type="entry name" value="MutS_II"/>
    <property type="match status" value="1"/>
</dbReference>
<dbReference type="InterPro" id="IPR000432">
    <property type="entry name" value="DNA_mismatch_repair_MutS_C"/>
</dbReference>
<dbReference type="Pfam" id="PF05190">
    <property type="entry name" value="MutS_IV"/>
    <property type="match status" value="1"/>
</dbReference>
<dbReference type="PROSITE" id="PS00486">
    <property type="entry name" value="DNA_MISMATCH_REPAIR_2"/>
    <property type="match status" value="1"/>
</dbReference>
<comment type="function">
    <text evidence="8">This protein is involved in the repair of mismatches in DNA. It is possible that it carries out the mismatch recognition step. This protein has a weak ATPase activity.</text>
</comment>
<evidence type="ECO:0000259" key="11">
    <source>
        <dbReference type="PROSITE" id="PS00486"/>
    </source>
</evidence>
<dbReference type="Gene3D" id="6.10.140.430">
    <property type="match status" value="1"/>
</dbReference>
<dbReference type="InterPro" id="IPR007695">
    <property type="entry name" value="DNA_mismatch_repair_MutS-lik_N"/>
</dbReference>
<dbReference type="InterPro" id="IPR016151">
    <property type="entry name" value="DNA_mismatch_repair_MutS_N"/>
</dbReference>
<accession>A0ABM9HJP9</accession>
<dbReference type="InterPro" id="IPR005748">
    <property type="entry name" value="DNA_mismatch_repair_MutS"/>
</dbReference>
<dbReference type="NCBIfam" id="TIGR01070">
    <property type="entry name" value="mutS1"/>
    <property type="match status" value="1"/>
</dbReference>
<protein>
    <recommendedName>
        <fullName evidence="2 9">DNA mismatch repair protein MutS</fullName>
    </recommendedName>
</protein>
<dbReference type="EMBL" id="CAMXCH010000001">
    <property type="protein sequence ID" value="CAI3928476.1"/>
    <property type="molecule type" value="Genomic_DNA"/>
</dbReference>
<dbReference type="InterPro" id="IPR036187">
    <property type="entry name" value="DNA_mismatch_repair_MutS_sf"/>
</dbReference>
<dbReference type="InterPro" id="IPR007861">
    <property type="entry name" value="DNA_mismatch_repair_MutS_clamp"/>
</dbReference>
<keyword evidence="3 10" id="KW-0547">Nucleotide-binding</keyword>
<evidence type="ECO:0000256" key="6">
    <source>
        <dbReference type="ARBA" id="ARBA00023125"/>
    </source>
</evidence>
<evidence type="ECO:0000256" key="3">
    <source>
        <dbReference type="ARBA" id="ARBA00022741"/>
    </source>
</evidence>
<dbReference type="SUPFAM" id="SSF48334">
    <property type="entry name" value="DNA repair protein MutS, domain III"/>
    <property type="match status" value="1"/>
</dbReference>
<dbReference type="RefSeq" id="WP_282023224.1">
    <property type="nucleotide sequence ID" value="NZ_CAMXCH010000001.1"/>
</dbReference>
<evidence type="ECO:0000256" key="2">
    <source>
        <dbReference type="ARBA" id="ARBA00021982"/>
    </source>
</evidence>
<evidence type="ECO:0000313" key="13">
    <source>
        <dbReference type="Proteomes" id="UP001154272"/>
    </source>
</evidence>
<keyword evidence="4 10" id="KW-0227">DNA damage</keyword>
<dbReference type="Pfam" id="PF00488">
    <property type="entry name" value="MutS_V"/>
    <property type="match status" value="1"/>
</dbReference>